<gene>
    <name evidence="1" type="ORF">MILVUS5_LOCUS3397</name>
</gene>
<protein>
    <submittedName>
        <fullName evidence="1">Uncharacterized protein</fullName>
    </submittedName>
</protein>
<dbReference type="Proteomes" id="UP001177021">
    <property type="component" value="Unassembled WGS sequence"/>
</dbReference>
<evidence type="ECO:0000313" key="2">
    <source>
        <dbReference type="Proteomes" id="UP001177021"/>
    </source>
</evidence>
<reference evidence="1" key="1">
    <citation type="submission" date="2023-10" db="EMBL/GenBank/DDBJ databases">
        <authorList>
            <person name="Rodriguez Cubillos JULIANA M."/>
            <person name="De Vega J."/>
        </authorList>
    </citation>
    <scope>NUCLEOTIDE SEQUENCE</scope>
</reference>
<comment type="caution">
    <text evidence="1">The sequence shown here is derived from an EMBL/GenBank/DDBJ whole genome shotgun (WGS) entry which is preliminary data.</text>
</comment>
<proteinExistence type="predicted"/>
<sequence>MASSSSKLCNPLSIFLILSFASIAFSDTVTSPNPITPTSPGTACKSTPDPTYCKSILPPQNGNVYDYGRFSVKKSLSQSLKFSNLINQYLQRRSKLSTTAIRALQDCQSLSDLNFDFLSSSFLTVNKTTKFLPSLQAENIQTLLSAILTNQQTCLDGLKDTSSAWSFRNGLTVPLSNDTKLYSVSLAFFTKGWVPKTKPKTSFHNNVHPSFKNGRLPLKMSSKTRAIYESVSRRKLLQSNQVGEDVVVRDIVTVNQDGSGNFTTINDAIAAAPNKSVSTDGYFLIYVTAGVYEEYVNIDKKKTYLMMIGDGINKTIITGNHSVVDGWTTFGSPTFAVVGQGFVGVNMTIRNTAGAIKHQAVALRNGADLSTFYSCSFEGYQDTLYTHSLRQFYRECDIYGTVDFIFGNAKVVFQNCNLYPRLPMSGQFNAITAQGRTDPNQDTGTSIHNCTIKGADDLVSSNGKVATYLGRPWKEYSRTVYMQTFMDNVINVAGWRAWDGEFALSTLYYAEFNNTGPGSNTDGRVTWQGYHVINASDAANFTVANFLLGDDWLPQTGVSYTNNLINI</sequence>
<dbReference type="EMBL" id="CASHSV030000001">
    <property type="protein sequence ID" value="CAJ2631998.1"/>
    <property type="molecule type" value="Genomic_DNA"/>
</dbReference>
<accession>A0ACB0II45</accession>
<evidence type="ECO:0000313" key="1">
    <source>
        <dbReference type="EMBL" id="CAJ2631998.1"/>
    </source>
</evidence>
<keyword evidence="2" id="KW-1185">Reference proteome</keyword>
<organism evidence="1 2">
    <name type="scientific">Trifolium pratense</name>
    <name type="common">Red clover</name>
    <dbReference type="NCBI Taxonomy" id="57577"/>
    <lineage>
        <taxon>Eukaryota</taxon>
        <taxon>Viridiplantae</taxon>
        <taxon>Streptophyta</taxon>
        <taxon>Embryophyta</taxon>
        <taxon>Tracheophyta</taxon>
        <taxon>Spermatophyta</taxon>
        <taxon>Magnoliopsida</taxon>
        <taxon>eudicotyledons</taxon>
        <taxon>Gunneridae</taxon>
        <taxon>Pentapetalae</taxon>
        <taxon>rosids</taxon>
        <taxon>fabids</taxon>
        <taxon>Fabales</taxon>
        <taxon>Fabaceae</taxon>
        <taxon>Papilionoideae</taxon>
        <taxon>50 kb inversion clade</taxon>
        <taxon>NPAAA clade</taxon>
        <taxon>Hologalegina</taxon>
        <taxon>IRL clade</taxon>
        <taxon>Trifolieae</taxon>
        <taxon>Trifolium</taxon>
    </lineage>
</organism>
<name>A0ACB0II45_TRIPR</name>